<evidence type="ECO:0000259" key="7">
    <source>
        <dbReference type="PROSITE" id="PS51039"/>
    </source>
</evidence>
<dbReference type="PANTHER" id="PTHR10634">
    <property type="entry name" value="AN1-TYPE ZINC FINGER PROTEIN"/>
    <property type="match status" value="1"/>
</dbReference>
<dbReference type="PANTHER" id="PTHR10634:SF67">
    <property type="entry name" value="AN1-TYPE ZINC FINGER PROTEIN 3"/>
    <property type="match status" value="1"/>
</dbReference>
<organism evidence="8 9">
    <name type="scientific">Aplysia californica</name>
    <name type="common">California sea hare</name>
    <dbReference type="NCBI Taxonomy" id="6500"/>
    <lineage>
        <taxon>Eukaryota</taxon>
        <taxon>Metazoa</taxon>
        <taxon>Spiralia</taxon>
        <taxon>Lophotrochozoa</taxon>
        <taxon>Mollusca</taxon>
        <taxon>Gastropoda</taxon>
        <taxon>Heterobranchia</taxon>
        <taxon>Euthyneura</taxon>
        <taxon>Tectipleura</taxon>
        <taxon>Aplysiida</taxon>
        <taxon>Aplysioidea</taxon>
        <taxon>Aplysiidae</taxon>
        <taxon>Aplysia</taxon>
    </lineage>
</organism>
<evidence type="ECO:0000259" key="6">
    <source>
        <dbReference type="PROSITE" id="PS51036"/>
    </source>
</evidence>
<dbReference type="InterPro" id="IPR035896">
    <property type="entry name" value="AN1-like_Znf"/>
</dbReference>
<dbReference type="InterPro" id="IPR000058">
    <property type="entry name" value="Znf_AN1"/>
</dbReference>
<reference evidence="9" key="1">
    <citation type="submission" date="2025-08" db="UniProtKB">
        <authorList>
            <consortium name="RefSeq"/>
        </authorList>
    </citation>
    <scope>IDENTIFICATION</scope>
</reference>
<evidence type="ECO:0000256" key="1">
    <source>
        <dbReference type="ARBA" id="ARBA00022723"/>
    </source>
</evidence>
<feature type="compositionally biased region" description="Polar residues" evidence="5">
    <location>
        <begin position="293"/>
        <end position="308"/>
    </location>
</feature>
<dbReference type="SMART" id="SM00259">
    <property type="entry name" value="ZnF_A20"/>
    <property type="match status" value="1"/>
</dbReference>
<feature type="compositionally biased region" description="Basic and acidic residues" evidence="5">
    <location>
        <begin position="1"/>
        <end position="10"/>
    </location>
</feature>
<feature type="region of interest" description="Disordered" evidence="5">
    <location>
        <begin position="292"/>
        <end position="354"/>
    </location>
</feature>
<feature type="region of interest" description="Disordered" evidence="5">
    <location>
        <begin position="37"/>
        <end position="230"/>
    </location>
</feature>
<dbReference type="Proteomes" id="UP000694888">
    <property type="component" value="Unplaced"/>
</dbReference>
<gene>
    <name evidence="9" type="primary">LOC101846658</name>
</gene>
<dbReference type="Gene3D" id="1.20.5.4770">
    <property type="match status" value="1"/>
</dbReference>
<dbReference type="RefSeq" id="XP_005100911.1">
    <property type="nucleotide sequence ID" value="XM_005100854.3"/>
</dbReference>
<feature type="domain" description="AN1-type" evidence="7">
    <location>
        <begin position="352"/>
        <end position="401"/>
    </location>
</feature>
<dbReference type="PROSITE" id="PS51039">
    <property type="entry name" value="ZF_AN1"/>
    <property type="match status" value="1"/>
</dbReference>
<feature type="compositionally biased region" description="Basic and acidic residues" evidence="5">
    <location>
        <begin position="332"/>
        <end position="347"/>
    </location>
</feature>
<dbReference type="SUPFAM" id="SSF118310">
    <property type="entry name" value="AN1-like Zinc finger"/>
    <property type="match status" value="1"/>
</dbReference>
<accession>A0ABM0JT62</accession>
<evidence type="ECO:0000256" key="4">
    <source>
        <dbReference type="PROSITE-ProRule" id="PRU00449"/>
    </source>
</evidence>
<proteinExistence type="predicted"/>
<feature type="compositionally biased region" description="Low complexity" evidence="5">
    <location>
        <begin position="186"/>
        <end position="223"/>
    </location>
</feature>
<dbReference type="InterPro" id="IPR002653">
    <property type="entry name" value="Znf_A20"/>
</dbReference>
<name>A0ABM0JT62_APLCA</name>
<evidence type="ECO:0000313" key="8">
    <source>
        <dbReference type="Proteomes" id="UP000694888"/>
    </source>
</evidence>
<keyword evidence="2 4" id="KW-0863">Zinc-finger</keyword>
<feature type="compositionally biased region" description="Polar residues" evidence="5">
    <location>
        <begin position="52"/>
        <end position="68"/>
    </location>
</feature>
<feature type="compositionally biased region" description="Polar residues" evidence="5">
    <location>
        <begin position="76"/>
        <end position="91"/>
    </location>
</feature>
<feature type="compositionally biased region" description="Low complexity" evidence="5">
    <location>
        <begin position="40"/>
        <end position="51"/>
    </location>
</feature>
<feature type="region of interest" description="Disordered" evidence="5">
    <location>
        <begin position="1"/>
        <end position="23"/>
    </location>
</feature>
<evidence type="ECO:0000256" key="5">
    <source>
        <dbReference type="SAM" id="MobiDB-lite"/>
    </source>
</evidence>
<protein>
    <submittedName>
        <fullName evidence="9">Uncharacterized protein DDB_G0271670 isoform X1</fullName>
    </submittedName>
</protein>
<sequence length="426" mass="44881">MEESSKEQRPRCPCGFWGSTETSGLCSKCYREAQRNQGQSSLCTSESSKSSIGSCHNQPRNRSVPTNRMDSKHFPSHSTTDNLPSSLSSPGERSALAAAAAAPTPATVDTTSVSTSSTNTGPNHMSAVIASPGGGTSEEMGPSGIIAEANRSASGQQIATPSDSDSQSSASSDQSYDPVRDVEGRSAASCSSSSSSLVSVPSSLGNSYPSSSSTTSSTKDGSSVQRDTLVTVPNSTGVGLIKAAATASSPSTACGGKITNSVIDSVVVAKINLASSSTKDISVKCAEKDEQAGCSSSGSISPKAPTTTENRENSTCEENSSQQSPVARGVKRSREEMEASSENKTESEPSPQKNKRRCFVCNCKLELAQRTIGRCRCDRVFCALHRLPELHKCDFNHKEDGRREAREKMVVPTRHLGTSFRRDHDL</sequence>
<feature type="compositionally biased region" description="Polar residues" evidence="5">
    <location>
        <begin position="316"/>
        <end position="325"/>
    </location>
</feature>
<dbReference type="GeneID" id="101846658"/>
<dbReference type="Gene3D" id="4.10.1110.10">
    <property type="entry name" value="AN1-like Zinc finger"/>
    <property type="match status" value="1"/>
</dbReference>
<feature type="compositionally biased region" description="Low complexity" evidence="5">
    <location>
        <begin position="162"/>
        <end position="175"/>
    </location>
</feature>
<dbReference type="PROSITE" id="PS51036">
    <property type="entry name" value="ZF_A20"/>
    <property type="match status" value="1"/>
</dbReference>
<feature type="domain" description="A20-type" evidence="6">
    <location>
        <begin position="6"/>
        <end position="38"/>
    </location>
</feature>
<feature type="compositionally biased region" description="Polar residues" evidence="5">
    <location>
        <begin position="151"/>
        <end position="161"/>
    </location>
</feature>
<keyword evidence="8" id="KW-1185">Reference proteome</keyword>
<evidence type="ECO:0000256" key="3">
    <source>
        <dbReference type="ARBA" id="ARBA00022833"/>
    </source>
</evidence>
<feature type="compositionally biased region" description="Low complexity" evidence="5">
    <location>
        <begin position="94"/>
        <end position="118"/>
    </location>
</feature>
<evidence type="ECO:0000256" key="2">
    <source>
        <dbReference type="ARBA" id="ARBA00022771"/>
    </source>
</evidence>
<keyword evidence="1" id="KW-0479">Metal-binding</keyword>
<dbReference type="Pfam" id="PF01754">
    <property type="entry name" value="zf-A20"/>
    <property type="match status" value="1"/>
</dbReference>
<evidence type="ECO:0000313" key="9">
    <source>
        <dbReference type="RefSeq" id="XP_005100911.1"/>
    </source>
</evidence>
<keyword evidence="3" id="KW-0862">Zinc</keyword>
<dbReference type="InterPro" id="IPR050652">
    <property type="entry name" value="AN1_A20_ZnFinger"/>
</dbReference>
<dbReference type="SMART" id="SM00154">
    <property type="entry name" value="ZnF_AN1"/>
    <property type="match status" value="1"/>
</dbReference>
<dbReference type="SUPFAM" id="SSF57716">
    <property type="entry name" value="Glucocorticoid receptor-like (DNA-binding domain)"/>
    <property type="match status" value="1"/>
</dbReference>